<dbReference type="InterPro" id="IPR001304">
    <property type="entry name" value="C-type_lectin-like"/>
</dbReference>
<protein>
    <recommendedName>
        <fullName evidence="1">C-type lectin domain-containing protein</fullName>
    </recommendedName>
</protein>
<dbReference type="Ensembl" id="ENSAPET00000030147.1">
    <property type="protein sequence ID" value="ENSAPEP00000029358.1"/>
    <property type="gene ID" value="ENSAPEG00000020868.1"/>
</dbReference>
<evidence type="ECO:0000259" key="1">
    <source>
        <dbReference type="PROSITE" id="PS50041"/>
    </source>
</evidence>
<name>A0A3P8U247_AMPPE</name>
<dbReference type="SUPFAM" id="SSF56436">
    <property type="entry name" value="C-type lectin-like"/>
    <property type="match status" value="1"/>
</dbReference>
<keyword evidence="3" id="KW-1185">Reference proteome</keyword>
<feature type="domain" description="C-type lectin" evidence="1">
    <location>
        <begin position="9"/>
        <end position="115"/>
    </location>
</feature>
<sequence length="132" mass="15597">PEQPQFLAKTWSEAQSYCREKYTDLATAENQEEMDTVVDVAQRYFHGHVWIGLHHEMTPWKWSLEDDSYYTEGQKEFRMWESGEPNQVNHDCVALWENAKWEATICSGRLFFVCYLGKLCTTVLRHILLDCV</sequence>
<evidence type="ECO:0000313" key="3">
    <source>
        <dbReference type="Proteomes" id="UP000265080"/>
    </source>
</evidence>
<organism evidence="2 3">
    <name type="scientific">Amphiprion percula</name>
    <name type="common">Orange clownfish</name>
    <name type="synonym">Lutjanus percula</name>
    <dbReference type="NCBI Taxonomy" id="161767"/>
    <lineage>
        <taxon>Eukaryota</taxon>
        <taxon>Metazoa</taxon>
        <taxon>Chordata</taxon>
        <taxon>Craniata</taxon>
        <taxon>Vertebrata</taxon>
        <taxon>Euteleostomi</taxon>
        <taxon>Actinopterygii</taxon>
        <taxon>Neopterygii</taxon>
        <taxon>Teleostei</taxon>
        <taxon>Neoteleostei</taxon>
        <taxon>Acanthomorphata</taxon>
        <taxon>Ovalentaria</taxon>
        <taxon>Pomacentridae</taxon>
        <taxon>Amphiprion</taxon>
    </lineage>
</organism>
<evidence type="ECO:0000313" key="2">
    <source>
        <dbReference type="Ensembl" id="ENSAPEP00000029358.1"/>
    </source>
</evidence>
<dbReference type="InterPro" id="IPR016187">
    <property type="entry name" value="CTDL_fold"/>
</dbReference>
<reference evidence="2" key="3">
    <citation type="submission" date="2025-09" db="UniProtKB">
        <authorList>
            <consortium name="Ensembl"/>
        </authorList>
    </citation>
    <scope>IDENTIFICATION</scope>
</reference>
<dbReference type="SMART" id="SM00034">
    <property type="entry name" value="CLECT"/>
    <property type="match status" value="1"/>
</dbReference>
<dbReference type="OMA" id="KWEATIC"/>
<dbReference type="PROSITE" id="PS50041">
    <property type="entry name" value="C_TYPE_LECTIN_2"/>
    <property type="match status" value="1"/>
</dbReference>
<dbReference type="PANTHER" id="PTHR45784">
    <property type="entry name" value="C-TYPE LECTIN DOMAIN FAMILY 20 MEMBER A-RELATED"/>
    <property type="match status" value="1"/>
</dbReference>
<dbReference type="Gene3D" id="3.10.100.10">
    <property type="entry name" value="Mannose-Binding Protein A, subunit A"/>
    <property type="match status" value="1"/>
</dbReference>
<dbReference type="GeneTree" id="ENSGT01090000260162"/>
<dbReference type="PANTHER" id="PTHR45784:SF3">
    <property type="entry name" value="C-TYPE LECTIN DOMAIN FAMILY 4 MEMBER K-LIKE-RELATED"/>
    <property type="match status" value="1"/>
</dbReference>
<dbReference type="Proteomes" id="UP000265080">
    <property type="component" value="Chromosome 14"/>
</dbReference>
<dbReference type="Pfam" id="PF00059">
    <property type="entry name" value="Lectin_C"/>
    <property type="match status" value="1"/>
</dbReference>
<dbReference type="InterPro" id="IPR016186">
    <property type="entry name" value="C-type_lectin-like/link_sf"/>
</dbReference>
<proteinExistence type="predicted"/>
<reference evidence="2" key="2">
    <citation type="submission" date="2025-08" db="UniProtKB">
        <authorList>
            <consortium name="Ensembl"/>
        </authorList>
    </citation>
    <scope>IDENTIFICATION</scope>
</reference>
<accession>A0A3P8U247</accession>
<reference evidence="2 3" key="1">
    <citation type="submission" date="2018-03" db="EMBL/GenBank/DDBJ databases">
        <title>Finding Nemo's genes: A chromosome-scale reference assembly of the genome of the orange clownfish Amphiprion percula.</title>
        <authorList>
            <person name="Lehmann R."/>
        </authorList>
    </citation>
    <scope>NUCLEOTIDE SEQUENCE</scope>
</reference>
<dbReference type="STRING" id="161767.ENSAPEP00000029358"/>
<dbReference type="AlphaFoldDB" id="A0A3P8U247"/>